<protein>
    <submittedName>
        <fullName evidence="1">Uncharacterized protein</fullName>
    </submittedName>
</protein>
<gene>
    <name evidence="1" type="ORF">IWX46DRAFT_373798</name>
</gene>
<evidence type="ECO:0000313" key="2">
    <source>
        <dbReference type="Proteomes" id="UP001365128"/>
    </source>
</evidence>
<comment type="caution">
    <text evidence="1">The sequence shown here is derived from an EMBL/GenBank/DDBJ whole genome shotgun (WGS) entry which is preliminary data.</text>
</comment>
<dbReference type="EMBL" id="JBBPDW010000057">
    <property type="protein sequence ID" value="KAK7531141.1"/>
    <property type="molecule type" value="Genomic_DNA"/>
</dbReference>
<dbReference type="Proteomes" id="UP001365128">
    <property type="component" value="Unassembled WGS sequence"/>
</dbReference>
<reference evidence="1 2" key="1">
    <citation type="submission" date="2024-04" db="EMBL/GenBank/DDBJ databases">
        <title>Phyllosticta paracitricarpa is synonymous to the EU quarantine fungus P. citricarpa based on phylogenomic analyses.</title>
        <authorList>
            <consortium name="Lawrence Berkeley National Laboratory"/>
            <person name="Van Ingen-Buijs V.A."/>
            <person name="Van Westerhoven A.C."/>
            <person name="Haridas S."/>
            <person name="Skiadas P."/>
            <person name="Martin F."/>
            <person name="Groenewald J.Z."/>
            <person name="Crous P.W."/>
            <person name="Seidl M.F."/>
        </authorList>
    </citation>
    <scope>NUCLEOTIDE SEQUENCE [LARGE SCALE GENOMIC DNA]</scope>
    <source>
        <strain evidence="1 2">CBS 122670</strain>
    </source>
</reference>
<keyword evidence="2" id="KW-1185">Reference proteome</keyword>
<accession>A0ABR1L7C5</accession>
<evidence type="ECO:0000313" key="1">
    <source>
        <dbReference type="EMBL" id="KAK7531141.1"/>
    </source>
</evidence>
<proteinExistence type="predicted"/>
<name>A0ABR1L7C5_9PEZI</name>
<organism evidence="1 2">
    <name type="scientific">Phyllosticta citricarpa</name>
    <dbReference type="NCBI Taxonomy" id="55181"/>
    <lineage>
        <taxon>Eukaryota</taxon>
        <taxon>Fungi</taxon>
        <taxon>Dikarya</taxon>
        <taxon>Ascomycota</taxon>
        <taxon>Pezizomycotina</taxon>
        <taxon>Dothideomycetes</taxon>
        <taxon>Dothideomycetes incertae sedis</taxon>
        <taxon>Botryosphaeriales</taxon>
        <taxon>Phyllostictaceae</taxon>
        <taxon>Phyllosticta</taxon>
    </lineage>
</organism>
<sequence>MTSARMIGRVCWPQELPTPSFRRQPTSDTLPRLSRPEIHPDSAFVCGYSEHAVQLSILLPSLSLGSENAPRPLECLSTCTGLLFYFLVASAGQSLGKEERLLPAKAPKRCGNIDGQPSEGLSLFFSTTSRRRLDLSRATDNCNLPNLGDWMLLIYPAWDALKGHCPSLR</sequence>